<dbReference type="Proteomes" id="UP000004728">
    <property type="component" value="Unassembled WGS sequence"/>
</dbReference>
<dbReference type="EMBL" id="AEWJ01000065">
    <property type="protein sequence ID" value="EGD57430.1"/>
    <property type="molecule type" value="Genomic_DNA"/>
</dbReference>
<dbReference type="InterPro" id="IPR050638">
    <property type="entry name" value="AA-Vitamin_Transporters"/>
</dbReference>
<feature type="transmembrane region" description="Helical" evidence="6">
    <location>
        <begin position="218"/>
        <end position="241"/>
    </location>
</feature>
<dbReference type="STRING" id="983920.Y88_3740"/>
<gene>
    <name evidence="8" type="ORF">Y88_3740</name>
</gene>
<comment type="caution">
    <text evidence="8">The sequence shown here is derived from an EMBL/GenBank/DDBJ whole genome shotgun (WGS) entry which is preliminary data.</text>
</comment>
<feature type="domain" description="EamA" evidence="7">
    <location>
        <begin position="1"/>
        <end position="121"/>
    </location>
</feature>
<keyword evidence="3 6" id="KW-0812">Transmembrane</keyword>
<dbReference type="GO" id="GO:0016020">
    <property type="term" value="C:membrane"/>
    <property type="evidence" value="ECO:0007669"/>
    <property type="project" value="UniProtKB-SubCell"/>
</dbReference>
<feature type="transmembrane region" description="Helical" evidence="6">
    <location>
        <begin position="104"/>
        <end position="122"/>
    </location>
</feature>
<dbReference type="eggNOG" id="COG0697">
    <property type="taxonomic scope" value="Bacteria"/>
</dbReference>
<evidence type="ECO:0000313" key="9">
    <source>
        <dbReference type="Proteomes" id="UP000004728"/>
    </source>
</evidence>
<evidence type="ECO:0000256" key="5">
    <source>
        <dbReference type="ARBA" id="ARBA00023136"/>
    </source>
</evidence>
<dbReference type="HOGENOM" id="CLU_033863_10_4_5"/>
<comment type="similarity">
    <text evidence="2">Belongs to the EamA transporter family.</text>
</comment>
<proteinExistence type="inferred from homology"/>
<dbReference type="PANTHER" id="PTHR32322">
    <property type="entry name" value="INNER MEMBRANE TRANSPORTER"/>
    <property type="match status" value="1"/>
</dbReference>
<keyword evidence="9" id="KW-1185">Reference proteome</keyword>
<feature type="transmembrane region" description="Helical" evidence="6">
    <location>
        <begin position="20"/>
        <end position="40"/>
    </location>
</feature>
<feature type="transmembrane region" description="Helical" evidence="6">
    <location>
        <begin position="128"/>
        <end position="150"/>
    </location>
</feature>
<sequence length="265" mass="28005">MLLWSSGAIVSEIGLHYGSPFALLLLRYGVALGALTIVALRRGRFLPRRESIPRVIGTGFAIAGVYSSCYLLAMEHGLRPGMLATLLGIQPLVTLAVTEHRFSARRVGGLLFALAGVAMIVWDGMAGAQFGVTGLVFALLSLCGITGGTIWQKRETQAPWDVLPLQYATGLAVVLLVSPFEPFHLSMAPAFLLSALWLGLAISVGASFALYRLIATGNLVNVTSSLYLVPGVTAVMDWLLLGHAMAPLGWAGLGAIVAGLAMTFR</sequence>
<keyword evidence="4 6" id="KW-1133">Transmembrane helix</keyword>
<feature type="transmembrane region" description="Helical" evidence="6">
    <location>
        <begin position="247"/>
        <end position="264"/>
    </location>
</feature>
<dbReference type="AlphaFoldDB" id="F1ZDC8"/>
<reference evidence="8 9" key="1">
    <citation type="journal article" date="2012" name="J. Bacteriol.">
        <title>Draft Genome Sequence of Novosphingobium nitrogenifigens Y88T.</title>
        <authorList>
            <person name="Strabala T.J."/>
            <person name="Macdonald L."/>
            <person name="Liu V."/>
            <person name="Smit A.M."/>
        </authorList>
    </citation>
    <scope>NUCLEOTIDE SEQUENCE [LARGE SCALE GENOMIC DNA]</scope>
    <source>
        <strain evidence="8 9">DSM 19370</strain>
    </source>
</reference>
<protein>
    <submittedName>
        <fullName evidence="8">Putative DMT superfamily transporter</fullName>
    </submittedName>
</protein>
<feature type="transmembrane region" description="Helical" evidence="6">
    <location>
        <begin position="79"/>
        <end position="97"/>
    </location>
</feature>
<evidence type="ECO:0000256" key="1">
    <source>
        <dbReference type="ARBA" id="ARBA00004141"/>
    </source>
</evidence>
<comment type="subcellular location">
    <subcellularLocation>
        <location evidence="1">Membrane</location>
        <topology evidence="1">Multi-pass membrane protein</topology>
    </subcellularLocation>
</comment>
<evidence type="ECO:0000313" key="8">
    <source>
        <dbReference type="EMBL" id="EGD57430.1"/>
    </source>
</evidence>
<feature type="transmembrane region" description="Helical" evidence="6">
    <location>
        <begin position="52"/>
        <end position="73"/>
    </location>
</feature>
<dbReference type="InParanoid" id="F1ZDC8"/>
<name>F1ZDC8_9SPHN</name>
<evidence type="ECO:0000256" key="6">
    <source>
        <dbReference type="SAM" id="Phobius"/>
    </source>
</evidence>
<dbReference type="InterPro" id="IPR037185">
    <property type="entry name" value="EmrE-like"/>
</dbReference>
<dbReference type="InterPro" id="IPR000620">
    <property type="entry name" value="EamA_dom"/>
</dbReference>
<dbReference type="PANTHER" id="PTHR32322:SF2">
    <property type="entry name" value="EAMA DOMAIN-CONTAINING PROTEIN"/>
    <property type="match status" value="1"/>
</dbReference>
<evidence type="ECO:0000256" key="4">
    <source>
        <dbReference type="ARBA" id="ARBA00022989"/>
    </source>
</evidence>
<keyword evidence="5 6" id="KW-0472">Membrane</keyword>
<dbReference type="SUPFAM" id="SSF103481">
    <property type="entry name" value="Multidrug resistance efflux transporter EmrE"/>
    <property type="match status" value="2"/>
</dbReference>
<feature type="transmembrane region" description="Helical" evidence="6">
    <location>
        <begin position="162"/>
        <end position="180"/>
    </location>
</feature>
<evidence type="ECO:0000256" key="3">
    <source>
        <dbReference type="ARBA" id="ARBA00022692"/>
    </source>
</evidence>
<organism evidence="8 9">
    <name type="scientific">Novosphingobium nitrogenifigens DSM 19370</name>
    <dbReference type="NCBI Taxonomy" id="983920"/>
    <lineage>
        <taxon>Bacteria</taxon>
        <taxon>Pseudomonadati</taxon>
        <taxon>Pseudomonadota</taxon>
        <taxon>Alphaproteobacteria</taxon>
        <taxon>Sphingomonadales</taxon>
        <taxon>Sphingomonadaceae</taxon>
        <taxon>Novosphingobium</taxon>
    </lineage>
</organism>
<dbReference type="Pfam" id="PF00892">
    <property type="entry name" value="EamA"/>
    <property type="match status" value="1"/>
</dbReference>
<feature type="transmembrane region" description="Helical" evidence="6">
    <location>
        <begin position="186"/>
        <end position="211"/>
    </location>
</feature>
<accession>F1ZDC8</accession>
<evidence type="ECO:0000256" key="2">
    <source>
        <dbReference type="ARBA" id="ARBA00007362"/>
    </source>
</evidence>
<evidence type="ECO:0000259" key="7">
    <source>
        <dbReference type="Pfam" id="PF00892"/>
    </source>
</evidence>